<dbReference type="PANTHER" id="PTHR43277:SF3">
    <property type="entry name" value="DECARBOXYLASE, PUTATIVE-RELATED"/>
    <property type="match status" value="1"/>
</dbReference>
<keyword evidence="9" id="KW-1185">Reference proteome</keyword>
<gene>
    <name evidence="8" type="primary">cad</name>
    <name evidence="8" type="ORF">MU1_51890</name>
</gene>
<dbReference type="InterPro" id="IPR008286">
    <property type="entry name" value="Prn/Lys/Arg_de-COase_C"/>
</dbReference>
<dbReference type="Pfam" id="PF01276">
    <property type="entry name" value="OKR_DC_1"/>
    <property type="match status" value="1"/>
</dbReference>
<accession>A0ABQ6GJF6</accession>
<dbReference type="InterPro" id="IPR015421">
    <property type="entry name" value="PyrdxlP-dep_Trfase_major"/>
</dbReference>
<reference evidence="8 9" key="1">
    <citation type="submission" date="2023-03" db="EMBL/GenBank/DDBJ databases">
        <title>Draft genome sequence of the bacteria which degrade cell wall of Tricholomamatutake.</title>
        <authorList>
            <person name="Konishi Y."/>
            <person name="Fukuta Y."/>
            <person name="Shirasaka N."/>
        </authorList>
    </citation>
    <scope>NUCLEOTIDE SEQUENCE [LARGE SCALE GENOMIC DNA]</scope>
    <source>
        <strain evidence="9">mu1</strain>
    </source>
</reference>
<dbReference type="InterPro" id="IPR036633">
    <property type="entry name" value="Prn/Lys/Arg_de-COase_C_sf"/>
</dbReference>
<dbReference type="Gene3D" id="3.40.640.10">
    <property type="entry name" value="Type I PLP-dependent aspartate aminotransferase-like (Major domain)"/>
    <property type="match status" value="1"/>
</dbReference>
<dbReference type="PANTHER" id="PTHR43277">
    <property type="entry name" value="ARGININE DECARBOXYLASE"/>
    <property type="match status" value="1"/>
</dbReference>
<dbReference type="RefSeq" id="WP_284241630.1">
    <property type="nucleotide sequence ID" value="NZ_BSSQ01000022.1"/>
</dbReference>
<dbReference type="EMBL" id="BSSQ01000022">
    <property type="protein sequence ID" value="GLX70842.1"/>
    <property type="molecule type" value="Genomic_DNA"/>
</dbReference>
<dbReference type="Pfam" id="PF03711">
    <property type="entry name" value="OKR_DC_1_C"/>
    <property type="match status" value="1"/>
</dbReference>
<evidence type="ECO:0000256" key="2">
    <source>
        <dbReference type="ARBA" id="ARBA00010671"/>
    </source>
</evidence>
<proteinExistence type="inferred from homology"/>
<dbReference type="InterPro" id="IPR015424">
    <property type="entry name" value="PyrdxlP-dep_Trfase"/>
</dbReference>
<evidence type="ECO:0000313" key="8">
    <source>
        <dbReference type="EMBL" id="GLX70842.1"/>
    </source>
</evidence>
<name>A0ABQ6GJF6_9BACL</name>
<keyword evidence="3" id="KW-0210">Decarboxylase</keyword>
<dbReference type="Gene3D" id="3.90.105.10">
    <property type="entry name" value="Molybdopterin biosynthesis moea protein, domain 2"/>
    <property type="match status" value="1"/>
</dbReference>
<comment type="similarity">
    <text evidence="2">Belongs to the Orn/Lys/Arg decarboxylase class-I family.</text>
</comment>
<evidence type="ECO:0000259" key="7">
    <source>
        <dbReference type="Pfam" id="PF03711"/>
    </source>
</evidence>
<evidence type="ECO:0000313" key="9">
    <source>
        <dbReference type="Proteomes" id="UP001157114"/>
    </source>
</evidence>
<dbReference type="SUPFAM" id="SSF53383">
    <property type="entry name" value="PLP-dependent transferases"/>
    <property type="match status" value="1"/>
</dbReference>
<comment type="caution">
    <text evidence="8">The sequence shown here is derived from an EMBL/GenBank/DDBJ whole genome shotgun (WGS) entry which is preliminary data.</text>
</comment>
<dbReference type="CDD" id="cd00615">
    <property type="entry name" value="Orn_deC_like"/>
    <property type="match status" value="1"/>
</dbReference>
<evidence type="ECO:0000256" key="3">
    <source>
        <dbReference type="ARBA" id="ARBA00022793"/>
    </source>
</evidence>
<evidence type="ECO:0000256" key="5">
    <source>
        <dbReference type="ARBA" id="ARBA00023239"/>
    </source>
</evidence>
<evidence type="ECO:0000259" key="6">
    <source>
        <dbReference type="Pfam" id="PF01276"/>
    </source>
</evidence>
<evidence type="ECO:0000256" key="4">
    <source>
        <dbReference type="ARBA" id="ARBA00022898"/>
    </source>
</evidence>
<keyword evidence="5" id="KW-0456">Lyase</keyword>
<keyword evidence="4" id="KW-0663">Pyridoxal phosphate</keyword>
<dbReference type="InterPro" id="IPR052357">
    <property type="entry name" value="Orn_Lys_Arg_decarboxylase-I"/>
</dbReference>
<organism evidence="8 9">
    <name type="scientific">Paenibacillus glycanilyticus</name>
    <dbReference type="NCBI Taxonomy" id="126569"/>
    <lineage>
        <taxon>Bacteria</taxon>
        <taxon>Bacillati</taxon>
        <taxon>Bacillota</taxon>
        <taxon>Bacilli</taxon>
        <taxon>Bacillales</taxon>
        <taxon>Paenibacillaceae</taxon>
        <taxon>Paenibacillus</taxon>
    </lineage>
</organism>
<dbReference type="InterPro" id="IPR000310">
    <property type="entry name" value="Orn/Lys/Arg_deCO2ase_major_dom"/>
</dbReference>
<dbReference type="SUPFAM" id="SSF55904">
    <property type="entry name" value="Ornithine decarboxylase C-terminal domain"/>
    <property type="match status" value="1"/>
</dbReference>
<sequence length="493" mass="54490">MNRLQAPLFDALVKHYESGPVGFHVPGHGYGQVYNLESSIENKWLSTIMKLDVTELSTTDDLHHPEASIGEAQKLAAQCFGAEETFFLVGGSTSGNLAMILAVCEPGDLILVQRNVHKSVINGLKLAGAKAVFLMPQIDEETGLSTIPSIEEIEQALKLYPEAKGVMLTNPNYYGMSTNLSRYADLLHQYNKPLLIDEAHGAHYGFHPAFPMSALQAGADAVVQSTHKTLSALTMGAMLHVQGNRISRDSLREVLSAVQSSSPSFPIMASLDVARVMVDRYQSDWFEPGVASAEAFRKWLAHEDRLIKVLQLDSKSAAYDQLDPLRIVLRDSTGTLTGFELQKMFEEYGCWAEMADLRHVVLVWGSRTGESNRLKLQDACARIERFIETKPFKNKELKVSAGLFWGNGTSSRLKPVEWNRKKREHHRIPLDEAEGLEAAEMVIPYPPGIPVIYPGETLTKELISYISTLTGTGVKFQGAVDNSMQTIAVYPGN</sequence>
<feature type="domain" description="Orn/Lys/Arg decarboxylases family 1 pyridoxal-P attachment site" evidence="6">
    <location>
        <begin position="7"/>
        <end position="305"/>
    </location>
</feature>
<dbReference type="Proteomes" id="UP001157114">
    <property type="component" value="Unassembled WGS sequence"/>
</dbReference>
<feature type="domain" description="Orn/Lys/Arg decarboxylase C-terminal" evidence="7">
    <location>
        <begin position="374"/>
        <end position="478"/>
    </location>
</feature>
<comment type="cofactor">
    <cofactor evidence="1">
        <name>pyridoxal 5'-phosphate</name>
        <dbReference type="ChEBI" id="CHEBI:597326"/>
    </cofactor>
</comment>
<evidence type="ECO:0000256" key="1">
    <source>
        <dbReference type="ARBA" id="ARBA00001933"/>
    </source>
</evidence>
<protein>
    <submittedName>
        <fullName evidence="8">Lysine decarboxylase</fullName>
    </submittedName>
</protein>